<dbReference type="AlphaFoldDB" id="A0AAN8AF32"/>
<evidence type="ECO:0000313" key="1">
    <source>
        <dbReference type="EMBL" id="KAK5852848.1"/>
    </source>
</evidence>
<protein>
    <submittedName>
        <fullName evidence="1">Uncharacterized protein</fullName>
    </submittedName>
</protein>
<organism evidence="1 2">
    <name type="scientific">Eleginops maclovinus</name>
    <name type="common">Patagonian blennie</name>
    <name type="synonym">Eleginus maclovinus</name>
    <dbReference type="NCBI Taxonomy" id="56733"/>
    <lineage>
        <taxon>Eukaryota</taxon>
        <taxon>Metazoa</taxon>
        <taxon>Chordata</taxon>
        <taxon>Craniata</taxon>
        <taxon>Vertebrata</taxon>
        <taxon>Euteleostomi</taxon>
        <taxon>Actinopterygii</taxon>
        <taxon>Neopterygii</taxon>
        <taxon>Teleostei</taxon>
        <taxon>Neoteleostei</taxon>
        <taxon>Acanthomorphata</taxon>
        <taxon>Eupercaria</taxon>
        <taxon>Perciformes</taxon>
        <taxon>Notothenioidei</taxon>
        <taxon>Eleginopidae</taxon>
        <taxon>Eleginops</taxon>
    </lineage>
</organism>
<keyword evidence="2" id="KW-1185">Reference proteome</keyword>
<reference evidence="1 2" key="2">
    <citation type="journal article" date="2023" name="Mol. Biol. Evol.">
        <title>Genomics of Secondarily Temperate Adaptation in the Only Non-Antarctic Icefish.</title>
        <authorList>
            <person name="Rivera-Colon A.G."/>
            <person name="Rayamajhi N."/>
            <person name="Minhas B.F."/>
            <person name="Madrigal G."/>
            <person name="Bilyk K.T."/>
            <person name="Yoon V."/>
            <person name="Hune M."/>
            <person name="Gregory S."/>
            <person name="Cheng C.H.C."/>
            <person name="Catchen J.M."/>
        </authorList>
    </citation>
    <scope>NUCLEOTIDE SEQUENCE [LARGE SCALE GENOMIC DNA]</scope>
    <source>
        <strain evidence="1">JMC-PN-2008</strain>
    </source>
</reference>
<dbReference type="EMBL" id="JAUZQC010000020">
    <property type="protein sequence ID" value="KAK5852848.1"/>
    <property type="molecule type" value="Genomic_DNA"/>
</dbReference>
<proteinExistence type="predicted"/>
<reference evidence="1 2" key="1">
    <citation type="journal article" date="2023" name="Genes (Basel)">
        <title>Chromosome-Level Genome Assembly and Circadian Gene Repertoire of the Patagonia Blennie Eleginops maclovinus-The Closest Ancestral Proxy of Antarctic Cryonotothenioids.</title>
        <authorList>
            <person name="Cheng C.C."/>
            <person name="Rivera-Colon A.G."/>
            <person name="Minhas B.F."/>
            <person name="Wilson L."/>
            <person name="Rayamajhi N."/>
            <person name="Vargas-Chacoff L."/>
            <person name="Catchen J.M."/>
        </authorList>
    </citation>
    <scope>NUCLEOTIDE SEQUENCE [LARGE SCALE GENOMIC DNA]</scope>
    <source>
        <strain evidence="1">JMC-PN-2008</strain>
    </source>
</reference>
<sequence length="121" mass="13943">MADRRSARTPPARVIYDQQLLLQPMTRTAGCQMWSPCKQKLIWQPNISRRLDGEGVGVRRRGDQVGERWTGKMDGRKGKKRNERKQMIVSKDGEIVLKKKTAQHQIKLDTCEGEVLTQKKV</sequence>
<gene>
    <name evidence="1" type="ORF">PBY51_006687</name>
</gene>
<name>A0AAN8AF32_ELEMC</name>
<dbReference type="Proteomes" id="UP001346869">
    <property type="component" value="Unassembled WGS sequence"/>
</dbReference>
<evidence type="ECO:0000313" key="2">
    <source>
        <dbReference type="Proteomes" id="UP001346869"/>
    </source>
</evidence>
<comment type="caution">
    <text evidence="1">The sequence shown here is derived from an EMBL/GenBank/DDBJ whole genome shotgun (WGS) entry which is preliminary data.</text>
</comment>
<accession>A0AAN8AF32</accession>